<dbReference type="EMBL" id="GGMS01016897">
    <property type="protein sequence ID" value="MBY86100.1"/>
    <property type="molecule type" value="Transcribed_RNA"/>
</dbReference>
<sequence>MEMNTNKSIDVTATGASETSEPAVGGRCSPQVSSSPPSTQSVEVPRQASTASNGAGRATAGEGAKQALSSGRKAAEVTAGNASKTGLPAKAREASQTTRSQAEAKYTKLLEDSLRHLEALEASVQAASNTKTDIKSGVRSLGACFREFFSIAKKIGMTRSPDAIEQRIHGLQQQQLQHHSQIIKVVNDMREEQLQHQQRIQQQWEKLTVHEEIVNRLSGANEVTSINDTIAATEGKVLGAINELKTAVGNQGMVSMLSTPDGGDDDAIGGTWVEVARRKRKKGKTGKDNDPAASTSPIDKQNDNVSAGRTGTAKPRIRTRPPAILVDVSRENFPELAKKIRGEACRDIIGNHVVGMRQAKSGGLLIEVRGNTDEVSAVRAEIARSTGVDIDVRTLQQREMLEVRDLDQWSDGPEVLAAMVSASGCDTGALRLVGLRKRFGGAQLALVSAPKELTREILKQGRLRVGMVSCRVRLCDAKIRCFRCLAHGHTAKECTGPDRTKCCKRCRQDGHFANTCMATKEDVLSFTKLMAATSKAGGR</sequence>
<proteinExistence type="predicted"/>
<reference evidence="4" key="1">
    <citation type="submission" date="2018-04" db="EMBL/GenBank/DDBJ databases">
        <title>Transcriptome assembly of Sipha flava.</title>
        <authorList>
            <person name="Scully E.D."/>
            <person name="Geib S.M."/>
            <person name="Palmer N.A."/>
            <person name="Koch K."/>
            <person name="Bradshaw J."/>
            <person name="Heng-Moss T."/>
            <person name="Sarath G."/>
        </authorList>
    </citation>
    <scope>NUCLEOTIDE SEQUENCE</scope>
</reference>
<dbReference type="OrthoDB" id="6615185at2759"/>
<keyword evidence="1" id="KW-0862">Zinc</keyword>
<evidence type="ECO:0000256" key="1">
    <source>
        <dbReference type="PROSITE-ProRule" id="PRU00047"/>
    </source>
</evidence>
<feature type="compositionally biased region" description="Polar residues" evidence="2">
    <location>
        <begin position="292"/>
        <end position="309"/>
    </location>
</feature>
<feature type="region of interest" description="Disordered" evidence="2">
    <location>
        <begin position="1"/>
        <end position="103"/>
    </location>
</feature>
<evidence type="ECO:0000259" key="3">
    <source>
        <dbReference type="PROSITE" id="PS50158"/>
    </source>
</evidence>
<evidence type="ECO:0000313" key="4">
    <source>
        <dbReference type="EMBL" id="MBY86100.1"/>
    </source>
</evidence>
<keyword evidence="1" id="KW-0479">Metal-binding</keyword>
<dbReference type="InterPro" id="IPR036875">
    <property type="entry name" value="Znf_CCHC_sf"/>
</dbReference>
<protein>
    <recommendedName>
        <fullName evidence="3">CCHC-type domain-containing protein</fullName>
    </recommendedName>
</protein>
<dbReference type="GO" id="GO:0003676">
    <property type="term" value="F:nucleic acid binding"/>
    <property type="evidence" value="ECO:0007669"/>
    <property type="project" value="InterPro"/>
</dbReference>
<dbReference type="PROSITE" id="PS50158">
    <property type="entry name" value="ZF_CCHC"/>
    <property type="match status" value="1"/>
</dbReference>
<feature type="compositionally biased region" description="Polar residues" evidence="2">
    <location>
        <begin position="1"/>
        <end position="20"/>
    </location>
</feature>
<feature type="compositionally biased region" description="Low complexity" evidence="2">
    <location>
        <begin position="29"/>
        <end position="45"/>
    </location>
</feature>
<dbReference type="InterPro" id="IPR001878">
    <property type="entry name" value="Znf_CCHC"/>
</dbReference>
<dbReference type="GO" id="GO:0008270">
    <property type="term" value="F:zinc ion binding"/>
    <property type="evidence" value="ECO:0007669"/>
    <property type="project" value="UniProtKB-KW"/>
</dbReference>
<dbReference type="Gene3D" id="4.10.60.10">
    <property type="entry name" value="Zinc finger, CCHC-type"/>
    <property type="match status" value="1"/>
</dbReference>
<evidence type="ECO:0000256" key="2">
    <source>
        <dbReference type="SAM" id="MobiDB-lite"/>
    </source>
</evidence>
<name>A0A2S2R8T6_9HEMI</name>
<keyword evidence="1" id="KW-0863">Zinc-finger</keyword>
<dbReference type="AlphaFoldDB" id="A0A2S2R8T6"/>
<dbReference type="SUPFAM" id="SSF57756">
    <property type="entry name" value="Retrovirus zinc finger-like domains"/>
    <property type="match status" value="1"/>
</dbReference>
<accession>A0A2S2R8T6</accession>
<organism evidence="4">
    <name type="scientific">Sipha flava</name>
    <name type="common">yellow sugarcane aphid</name>
    <dbReference type="NCBI Taxonomy" id="143950"/>
    <lineage>
        <taxon>Eukaryota</taxon>
        <taxon>Metazoa</taxon>
        <taxon>Ecdysozoa</taxon>
        <taxon>Arthropoda</taxon>
        <taxon>Hexapoda</taxon>
        <taxon>Insecta</taxon>
        <taxon>Pterygota</taxon>
        <taxon>Neoptera</taxon>
        <taxon>Paraneoptera</taxon>
        <taxon>Hemiptera</taxon>
        <taxon>Sternorrhyncha</taxon>
        <taxon>Aphidomorpha</taxon>
        <taxon>Aphidoidea</taxon>
        <taxon>Aphididae</taxon>
        <taxon>Sipha</taxon>
    </lineage>
</organism>
<feature type="domain" description="CCHC-type" evidence="3">
    <location>
        <begin position="480"/>
        <end position="494"/>
    </location>
</feature>
<feature type="region of interest" description="Disordered" evidence="2">
    <location>
        <begin position="277"/>
        <end position="318"/>
    </location>
</feature>
<dbReference type="SMART" id="SM00343">
    <property type="entry name" value="ZnF_C2HC"/>
    <property type="match status" value="2"/>
</dbReference>
<gene>
    <name evidence="4" type="ORF">g.109477</name>
</gene>